<proteinExistence type="predicted"/>
<feature type="compositionally biased region" description="Pro residues" evidence="1">
    <location>
        <begin position="1"/>
        <end position="11"/>
    </location>
</feature>
<sequence length="518" mass="59182">MGPPDLKPPTPQHGSIPGIDMTSINGLLPDPSFGTENRSPNNVSSSVGSTPVEETNPLHITSISHDDGITSLNSDLMSSHHNRSSHISPVSSVSSANFNDSLLKPEYSDLTRLSTSRLRQDSNKWYFVPPDFLSNKTHFPYLSDIQIPREISNYTFYTECSLKLQFYMMNTMPFRICEDATNRELLISVFKTAPLYDFCWHSFMAIACIDLYHQQEMYNHDDVLNLDKNTYLKMGDFHFSKSVYSMSKEVKVQEDCNKAIALIETAMLHIFYATATPSQSIATRSYLGLGRNLGLLFTEYVLQYRSHKMFNDACARYCINSWSQDASYYFPEFLYDLADVSYPSTGEPNKMRVLSLDEEDKLLICKMVDRLKKEYRSFANVSLCEAPAVSTRHVPIESILNYEPTQVGSTCFEGKPARSLPPSQKLEYDMFGTLSRYIVEVPERIIDMVDAGDPRALILTAYNLLGLATRQYKYWPSSVYTQEIKTIERLLDRSENSQLWKSWLDVPKQVFNELHKSV</sequence>
<reference evidence="2" key="2">
    <citation type="submission" date="2021-01" db="EMBL/GenBank/DDBJ databases">
        <authorList>
            <person name="Schikora-Tamarit M.A."/>
        </authorList>
    </citation>
    <scope>NUCLEOTIDE SEQUENCE</scope>
    <source>
        <strain evidence="2">CBS6075</strain>
    </source>
</reference>
<feature type="region of interest" description="Disordered" evidence="1">
    <location>
        <begin position="1"/>
        <end position="54"/>
    </location>
</feature>
<organism evidence="2 3">
    <name type="scientific">Ogataea philodendri</name>
    <dbReference type="NCBI Taxonomy" id="1378263"/>
    <lineage>
        <taxon>Eukaryota</taxon>
        <taxon>Fungi</taxon>
        <taxon>Dikarya</taxon>
        <taxon>Ascomycota</taxon>
        <taxon>Saccharomycotina</taxon>
        <taxon>Pichiomycetes</taxon>
        <taxon>Pichiales</taxon>
        <taxon>Pichiaceae</taxon>
        <taxon>Ogataea</taxon>
    </lineage>
</organism>
<dbReference type="EMBL" id="JAEUBE010000158">
    <property type="protein sequence ID" value="KAH3669010.1"/>
    <property type="molecule type" value="Genomic_DNA"/>
</dbReference>
<evidence type="ECO:0000313" key="2">
    <source>
        <dbReference type="EMBL" id="KAH3669010.1"/>
    </source>
</evidence>
<evidence type="ECO:0000256" key="1">
    <source>
        <dbReference type="SAM" id="MobiDB-lite"/>
    </source>
</evidence>
<comment type="caution">
    <text evidence="2">The sequence shown here is derived from an EMBL/GenBank/DDBJ whole genome shotgun (WGS) entry which is preliminary data.</text>
</comment>
<dbReference type="RefSeq" id="XP_046063424.1">
    <property type="nucleotide sequence ID" value="XM_046203670.1"/>
</dbReference>
<dbReference type="GeneID" id="70234732"/>
<evidence type="ECO:0000313" key="3">
    <source>
        <dbReference type="Proteomes" id="UP000769157"/>
    </source>
</evidence>
<gene>
    <name evidence="2" type="ORF">OGAPHI_002765</name>
</gene>
<feature type="compositionally biased region" description="Polar residues" evidence="1">
    <location>
        <begin position="34"/>
        <end position="54"/>
    </location>
</feature>
<protein>
    <submittedName>
        <fullName evidence="2">Uncharacterized protein</fullName>
    </submittedName>
</protein>
<dbReference type="AlphaFoldDB" id="A0A9P8PCD6"/>
<keyword evidence="3" id="KW-1185">Reference proteome</keyword>
<dbReference type="OrthoDB" id="3990390at2759"/>
<name>A0A9P8PCD6_9ASCO</name>
<reference evidence="2" key="1">
    <citation type="journal article" date="2021" name="Open Biol.">
        <title>Shared evolutionary footprints suggest mitochondrial oxidative damage underlies multiple complex I losses in fungi.</title>
        <authorList>
            <person name="Schikora-Tamarit M.A."/>
            <person name="Marcet-Houben M."/>
            <person name="Nosek J."/>
            <person name="Gabaldon T."/>
        </authorList>
    </citation>
    <scope>NUCLEOTIDE SEQUENCE</scope>
    <source>
        <strain evidence="2">CBS6075</strain>
    </source>
</reference>
<dbReference type="Proteomes" id="UP000769157">
    <property type="component" value="Unassembled WGS sequence"/>
</dbReference>
<accession>A0A9P8PCD6</accession>